<dbReference type="SUPFAM" id="SSF53901">
    <property type="entry name" value="Thiolase-like"/>
    <property type="match status" value="1"/>
</dbReference>
<dbReference type="SUPFAM" id="SSF47336">
    <property type="entry name" value="ACP-like"/>
    <property type="match status" value="1"/>
</dbReference>
<feature type="region of interest" description="Disordered" evidence="6">
    <location>
        <begin position="929"/>
        <end position="971"/>
    </location>
</feature>
<evidence type="ECO:0000259" key="7">
    <source>
        <dbReference type="PROSITE" id="PS50075"/>
    </source>
</evidence>
<dbReference type="InterPro" id="IPR016039">
    <property type="entry name" value="Thiolase-like"/>
</dbReference>
<dbReference type="CDD" id="cd00833">
    <property type="entry name" value="PKS"/>
    <property type="match status" value="1"/>
</dbReference>
<dbReference type="EMBL" id="JAGIOH010000001">
    <property type="protein sequence ID" value="MBP2401705.1"/>
    <property type="molecule type" value="Genomic_DNA"/>
</dbReference>
<dbReference type="Gene3D" id="1.10.1200.10">
    <property type="entry name" value="ACP-like"/>
    <property type="match status" value="1"/>
</dbReference>
<dbReference type="SMART" id="SM00823">
    <property type="entry name" value="PKS_PP"/>
    <property type="match status" value="1"/>
</dbReference>
<dbReference type="InterPro" id="IPR009081">
    <property type="entry name" value="PP-bd_ACP"/>
</dbReference>
<dbReference type="Gene3D" id="3.40.47.10">
    <property type="match status" value="1"/>
</dbReference>
<sequence>MSTSREPGAGAPDPRLTKALTAIKDLRAKIDALEDARRAPLAVVGIGCRLPGGVTSAASFWHLLENGVDGISEVPASRWDMDAFYDPDPETPGRTAVRYGGFLDDVDAFDPYFFGISPREAERMDPQQRLFLEVAWEALEDAGLTRKRLSGSATGVFVGTNCSDYLQMQLADPADIDTYTVLGGLAFAIPNRLSYLLDLRGPSMAMDTACSSSLVAVHTAATSLRTGECDTAVVGGMNLILSPHAMVAHTKGLPIAADGRCKTFDARADGYVRGEGVCAVVLKRLPDAVAAGDRIWAVIRGTAVNQDGLTNGLAAPNGRSQRDVIEQALANARLEPSQITLLEAHGTGTSLGDPIEVEALDSVYGRVDEDGDSCALGSVKTNVGHVEAGAGLVGMIKTALSVHHRRIIPNLHFETINPHLSLDDSRLYIPTAPRDWDVPDERCHAAVSSFGAGGTNAHVILGPAPAARPVTTAAQDAATGSGPWLIPVSAPTRRALAPMAAAYRDFLLSAPGRAVPLGDIAWSAAHRRTHHEHRCAVVADSHEEAAEQLTEWLEGRGGTGVVTGSTTSAVDRGVVFVFPGQGSPGAGTGSELMDTCPVFRDTVTEADAALRRWTGRSVVEEIHGAGDAGDDRAEPRGQGIGQPALFAVGVGLAAHWRSLGLEPDAVIGHSMGEVAAAYVAGVLSLDDAARIVCRRADLLGRIHGRGTMLAAALPRTEAEALLDGRRDRVSVAVCNSAVSTMFSGDPAALDEIAHELRARNVLCRPVGTDIAWHSPQTDPLRADLLAALAGITPRTAKIPVLSGVTGRLCDGTGFDAAYWARQLREPVLFGDGVGTLLEGGHGVFVEMSPHPTLLSAVEQVLEPAGKEGLLLPFSRSGEGERRAMTASLGALHAHGFPVPADAVFPAEGRAVALPSYAWQRERFWFRSGPRAGSTGPAPASSPTASPVPSPAPSPVPPPTAGTRDRAPAGHDRDGVFTAVLDAVSDLLHLDRERVDPDSGFFQMGMDSLLATQVRRRVEARLGRKLPATVMFEHPTVNGLTDHLAEAAEAAGTVAPDTPRRHHAAQESVEESVEGLSEDRLLAILADEIRATGSTR</sequence>
<dbReference type="Pfam" id="PF00698">
    <property type="entry name" value="Acyl_transf_1"/>
    <property type="match status" value="1"/>
</dbReference>
<dbReference type="Pfam" id="PF00550">
    <property type="entry name" value="PP-binding"/>
    <property type="match status" value="1"/>
</dbReference>
<dbReference type="PANTHER" id="PTHR43775:SF37">
    <property type="entry name" value="SI:DKEY-61P9.11"/>
    <property type="match status" value="1"/>
</dbReference>
<dbReference type="Pfam" id="PF00109">
    <property type="entry name" value="ketoacyl-synt"/>
    <property type="match status" value="1"/>
</dbReference>
<dbReference type="RefSeq" id="WP_209514216.1">
    <property type="nucleotide sequence ID" value="NZ_JAGIOH010000001.1"/>
</dbReference>
<dbReference type="InterPro" id="IPR018201">
    <property type="entry name" value="Ketoacyl_synth_AS"/>
</dbReference>
<dbReference type="PROSITE" id="PS00606">
    <property type="entry name" value="KS3_1"/>
    <property type="match status" value="1"/>
</dbReference>
<evidence type="ECO:0000256" key="5">
    <source>
        <dbReference type="ARBA" id="ARBA00023315"/>
    </source>
</evidence>
<reference evidence="9 10" key="1">
    <citation type="submission" date="2021-03" db="EMBL/GenBank/DDBJ databases">
        <title>Sequencing the genomes of 1000 actinobacteria strains.</title>
        <authorList>
            <person name="Klenk H.-P."/>
        </authorList>
    </citation>
    <scope>NUCLEOTIDE SEQUENCE [LARGE SCALE GENOMIC DNA]</scope>
    <source>
        <strain evidence="9 10">DSM 41480</strain>
    </source>
</reference>
<dbReference type="InterPro" id="IPR001227">
    <property type="entry name" value="Ac_transferase_dom_sf"/>
</dbReference>
<keyword evidence="1" id="KW-0596">Phosphopantetheine</keyword>
<dbReference type="GeneID" id="91568034"/>
<dbReference type="PROSITE" id="PS00012">
    <property type="entry name" value="PHOSPHOPANTETHEINE"/>
    <property type="match status" value="1"/>
</dbReference>
<feature type="compositionally biased region" description="Pro residues" evidence="6">
    <location>
        <begin position="945"/>
        <end position="959"/>
    </location>
</feature>
<keyword evidence="4" id="KW-0045">Antibiotic biosynthesis</keyword>
<dbReference type="Pfam" id="PF16197">
    <property type="entry name" value="KAsynt_C_assoc"/>
    <property type="match status" value="1"/>
</dbReference>
<organism evidence="9 10">
    <name type="scientific">Streptomyces syringium</name>
    <dbReference type="NCBI Taxonomy" id="76729"/>
    <lineage>
        <taxon>Bacteria</taxon>
        <taxon>Bacillati</taxon>
        <taxon>Actinomycetota</taxon>
        <taxon>Actinomycetes</taxon>
        <taxon>Kitasatosporales</taxon>
        <taxon>Streptomycetaceae</taxon>
        <taxon>Streptomyces</taxon>
    </lineage>
</organism>
<dbReference type="SUPFAM" id="SSF55048">
    <property type="entry name" value="Probable ACP-binding domain of malonyl-CoA ACP transacylase"/>
    <property type="match status" value="1"/>
</dbReference>
<dbReference type="GO" id="GO:0016740">
    <property type="term" value="F:transferase activity"/>
    <property type="evidence" value="ECO:0007669"/>
    <property type="project" value="UniProtKB-KW"/>
</dbReference>
<keyword evidence="5" id="KW-0012">Acyltransferase</keyword>
<dbReference type="InterPro" id="IPR036736">
    <property type="entry name" value="ACP-like_sf"/>
</dbReference>
<dbReference type="InterPro" id="IPR014031">
    <property type="entry name" value="Ketoacyl_synth_C"/>
</dbReference>
<dbReference type="InterPro" id="IPR020841">
    <property type="entry name" value="PKS_Beta-ketoAc_synthase_dom"/>
</dbReference>
<dbReference type="Pfam" id="PF02801">
    <property type="entry name" value="Ketoacyl-synt_C"/>
    <property type="match status" value="1"/>
</dbReference>
<dbReference type="InterPro" id="IPR050091">
    <property type="entry name" value="PKS_NRPS_Biosynth_Enz"/>
</dbReference>
<dbReference type="InterPro" id="IPR032821">
    <property type="entry name" value="PKS_assoc"/>
</dbReference>
<evidence type="ECO:0000256" key="4">
    <source>
        <dbReference type="ARBA" id="ARBA00023194"/>
    </source>
</evidence>
<evidence type="ECO:0000256" key="3">
    <source>
        <dbReference type="ARBA" id="ARBA00022679"/>
    </source>
</evidence>
<dbReference type="Gene3D" id="3.40.366.10">
    <property type="entry name" value="Malonyl-Coenzyme A Acyl Carrier Protein, domain 2"/>
    <property type="match status" value="1"/>
</dbReference>
<name>A0ABS4XZG4_9ACTN</name>
<evidence type="ECO:0000259" key="8">
    <source>
        <dbReference type="PROSITE" id="PS52004"/>
    </source>
</evidence>
<evidence type="ECO:0000313" key="9">
    <source>
        <dbReference type="EMBL" id="MBP2401705.1"/>
    </source>
</evidence>
<feature type="compositionally biased region" description="Basic and acidic residues" evidence="6">
    <location>
        <begin position="962"/>
        <end position="971"/>
    </location>
</feature>
<keyword evidence="10" id="KW-1185">Reference proteome</keyword>
<feature type="domain" description="Ketosynthase family 3 (KS3)" evidence="8">
    <location>
        <begin position="38"/>
        <end position="463"/>
    </location>
</feature>
<dbReference type="InterPro" id="IPR006162">
    <property type="entry name" value="Ppantetheine_attach_site"/>
</dbReference>
<keyword evidence="2" id="KW-0597">Phosphoprotein</keyword>
<feature type="domain" description="Carrier" evidence="7">
    <location>
        <begin position="973"/>
        <end position="1047"/>
    </location>
</feature>
<dbReference type="SMART" id="SM00825">
    <property type="entry name" value="PKS_KS"/>
    <property type="match status" value="1"/>
</dbReference>
<dbReference type="InterPro" id="IPR016035">
    <property type="entry name" value="Acyl_Trfase/lysoPLipase"/>
</dbReference>
<evidence type="ECO:0000313" key="10">
    <source>
        <dbReference type="Proteomes" id="UP001519291"/>
    </source>
</evidence>
<accession>A0ABS4XZG4</accession>
<dbReference type="SMART" id="SM00827">
    <property type="entry name" value="PKS_AT"/>
    <property type="match status" value="1"/>
</dbReference>
<evidence type="ECO:0000256" key="2">
    <source>
        <dbReference type="ARBA" id="ARBA00022553"/>
    </source>
</evidence>
<dbReference type="InterPro" id="IPR020806">
    <property type="entry name" value="PKS_PP-bd"/>
</dbReference>
<dbReference type="Proteomes" id="UP001519291">
    <property type="component" value="Unassembled WGS sequence"/>
</dbReference>
<dbReference type="PROSITE" id="PS52004">
    <property type="entry name" value="KS3_2"/>
    <property type="match status" value="1"/>
</dbReference>
<dbReference type="SUPFAM" id="SSF52151">
    <property type="entry name" value="FabD/lysophospholipase-like"/>
    <property type="match status" value="1"/>
</dbReference>
<dbReference type="InterPro" id="IPR014030">
    <property type="entry name" value="Ketoacyl_synth_N"/>
</dbReference>
<feature type="region of interest" description="Disordered" evidence="6">
    <location>
        <begin position="1053"/>
        <end position="1073"/>
    </location>
</feature>
<feature type="compositionally biased region" description="Low complexity" evidence="6">
    <location>
        <begin position="929"/>
        <end position="944"/>
    </location>
</feature>
<dbReference type="SMART" id="SM01294">
    <property type="entry name" value="PKS_PP_betabranch"/>
    <property type="match status" value="1"/>
</dbReference>
<evidence type="ECO:0000256" key="1">
    <source>
        <dbReference type="ARBA" id="ARBA00022450"/>
    </source>
</evidence>
<evidence type="ECO:0000256" key="6">
    <source>
        <dbReference type="SAM" id="MobiDB-lite"/>
    </source>
</evidence>
<keyword evidence="3 9" id="KW-0808">Transferase</keyword>
<proteinExistence type="predicted"/>
<dbReference type="PANTHER" id="PTHR43775">
    <property type="entry name" value="FATTY ACID SYNTHASE"/>
    <property type="match status" value="1"/>
</dbReference>
<dbReference type="InterPro" id="IPR016036">
    <property type="entry name" value="Malonyl_transacylase_ACP-bd"/>
</dbReference>
<gene>
    <name evidence="9" type="ORF">JO379_001174</name>
</gene>
<dbReference type="InterPro" id="IPR014043">
    <property type="entry name" value="Acyl_transferase_dom"/>
</dbReference>
<dbReference type="PROSITE" id="PS50075">
    <property type="entry name" value="CARRIER"/>
    <property type="match status" value="1"/>
</dbReference>
<dbReference type="Gene3D" id="3.30.70.3290">
    <property type="match status" value="1"/>
</dbReference>
<protein>
    <submittedName>
        <fullName evidence="9">Acyl transferase domain-containing protein</fullName>
    </submittedName>
</protein>
<comment type="caution">
    <text evidence="9">The sequence shown here is derived from an EMBL/GenBank/DDBJ whole genome shotgun (WGS) entry which is preliminary data.</text>
</comment>